<dbReference type="OrthoDB" id="10380912at2759"/>
<evidence type="ECO:0000313" key="2">
    <source>
        <dbReference type="EMBL" id="KAH7072530.1"/>
    </source>
</evidence>
<keyword evidence="3" id="KW-1185">Reference proteome</keyword>
<name>A0A8K0VT38_9PLEO</name>
<sequence length="314" mass="36514">MSSPTPNLSSLGHHTATHLLTTFRLALHHCRAIKQNRASFTKTTFAVVAEDLSHPLHPAFELCVYKYMSLFEMLGVKLPNLWQLHSHVLASHFPVIHDWVMDLEGKVRGEGRNKKKDMRNMIAHNFQTGDFFRDEEGYLGEDQEQDRLADESMAFSPGRFWKLLDKVVEPLTSDLEYAVKVFEEERAKMPIKLGWKKEVEDWSMLADPECWGKDDVFLASEGVADENAVEPWDLHVHDEDAITSCDFRVHESDVNDATKPWNLRVQEQEVNDEPHQFDIPAHDQEDNSNLQSRDLHMHEDKVHDELHSWDLRRR</sequence>
<protein>
    <submittedName>
        <fullName evidence="2">Uncharacterized protein</fullName>
    </submittedName>
</protein>
<reference evidence="2" key="1">
    <citation type="journal article" date="2021" name="Nat. Commun.">
        <title>Genetic determinants of endophytism in the Arabidopsis root mycobiome.</title>
        <authorList>
            <person name="Mesny F."/>
            <person name="Miyauchi S."/>
            <person name="Thiergart T."/>
            <person name="Pickel B."/>
            <person name="Atanasova L."/>
            <person name="Karlsson M."/>
            <person name="Huettel B."/>
            <person name="Barry K.W."/>
            <person name="Haridas S."/>
            <person name="Chen C."/>
            <person name="Bauer D."/>
            <person name="Andreopoulos W."/>
            <person name="Pangilinan J."/>
            <person name="LaButti K."/>
            <person name="Riley R."/>
            <person name="Lipzen A."/>
            <person name="Clum A."/>
            <person name="Drula E."/>
            <person name="Henrissat B."/>
            <person name="Kohler A."/>
            <person name="Grigoriev I.V."/>
            <person name="Martin F.M."/>
            <person name="Hacquard S."/>
        </authorList>
    </citation>
    <scope>NUCLEOTIDE SEQUENCE</scope>
    <source>
        <strain evidence="2">MPI-SDFR-AT-0120</strain>
    </source>
</reference>
<proteinExistence type="predicted"/>
<accession>A0A8K0VT38</accession>
<dbReference type="EMBL" id="JAGMVJ010000023">
    <property type="protein sequence ID" value="KAH7072530.1"/>
    <property type="molecule type" value="Genomic_DNA"/>
</dbReference>
<evidence type="ECO:0000313" key="3">
    <source>
        <dbReference type="Proteomes" id="UP000813461"/>
    </source>
</evidence>
<organism evidence="2 3">
    <name type="scientific">Paraphoma chrysanthemicola</name>
    <dbReference type="NCBI Taxonomy" id="798071"/>
    <lineage>
        <taxon>Eukaryota</taxon>
        <taxon>Fungi</taxon>
        <taxon>Dikarya</taxon>
        <taxon>Ascomycota</taxon>
        <taxon>Pezizomycotina</taxon>
        <taxon>Dothideomycetes</taxon>
        <taxon>Pleosporomycetidae</taxon>
        <taxon>Pleosporales</taxon>
        <taxon>Pleosporineae</taxon>
        <taxon>Phaeosphaeriaceae</taxon>
        <taxon>Paraphoma</taxon>
    </lineage>
</organism>
<dbReference type="Proteomes" id="UP000813461">
    <property type="component" value="Unassembled WGS sequence"/>
</dbReference>
<evidence type="ECO:0000256" key="1">
    <source>
        <dbReference type="SAM" id="MobiDB-lite"/>
    </source>
</evidence>
<gene>
    <name evidence="2" type="ORF">FB567DRAFT_612024</name>
</gene>
<comment type="caution">
    <text evidence="2">The sequence shown here is derived from an EMBL/GenBank/DDBJ whole genome shotgun (WGS) entry which is preliminary data.</text>
</comment>
<feature type="region of interest" description="Disordered" evidence="1">
    <location>
        <begin position="277"/>
        <end position="299"/>
    </location>
</feature>
<dbReference type="AlphaFoldDB" id="A0A8K0VT38"/>